<sequence>MSSLIKRIFTGFSMNSGNSPQISKSYHGSLYKCIGKTYQLVLQSCSMNIEDDIIMSGVNPDDNQKEKYIFNFKNIHYFHSDKRGEFIIIMKSGQDLIKFVFEFENMDLHVLSFLSYNITISLRSLCSIKTQIPIELYEHNDMVTRKKRDSILGFNAEEWKPLSLNAVCELLSSKDFKDTIFSIKDLSGKGEVLFASIIGDNILFLPKLSERVIEFYGSNQDEVRKRYRIHFKKQLRENKSGNDSKDFYSSEEEIDEFIGKLLEYIDQINPEEKRPRKSISEIIKNEVSDYGVSYKMDLDDSYDPIKDEIMWEYGDDEGENTDLSDEADNESYSTPRRTKKNDLYLNHKYMLIGHENTFIGRANRRNGKSEIAVFKNTESEGSNYNLSGTPARNVSVIKDVEFENQNVLPVGGQLHNCETQMLFLSETDPNYVYQMDLTNEKILRRWDADGLPISCLGLSNKDSQSTPVPTFLGLSNNAIFLMDSRVKECSNRFTSKLYRSNVLFNSMATDKDGHILIGNDLGELRLYDGTMNKDGEFKKAKTLLNSFGSPIISVDVTRNGNWILATTKNCIHLYPVTEQEESSEYEGRNGFVSSLKNKPPSRKLRLKPEDLFHYKITEVNFTPARFDQYQKSEGIVGETKIVTSVENFVIVWDFEAVKRGNLYSYSIKEVESRVEDCSTFYNNSDSVVLAYKDDLTIHKLNRKNKRNVYSR</sequence>
<dbReference type="PANTHER" id="PTHR31913">
    <property type="entry name" value="VACUOLAR IMPORT AND DEGRADATION PROTEIN 27"/>
    <property type="match status" value="1"/>
</dbReference>
<dbReference type="PANTHER" id="PTHR31913:SF0">
    <property type="entry name" value="VACUOLAR IMPORT AND DEGRADATION PROTEIN 27"/>
    <property type="match status" value="1"/>
</dbReference>
<organism evidence="3 4">
    <name type="scientific">Cryptosporidium ubiquitum</name>
    <dbReference type="NCBI Taxonomy" id="857276"/>
    <lineage>
        <taxon>Eukaryota</taxon>
        <taxon>Sar</taxon>
        <taxon>Alveolata</taxon>
        <taxon>Apicomplexa</taxon>
        <taxon>Conoidasida</taxon>
        <taxon>Coccidia</taxon>
        <taxon>Eucoccidiorida</taxon>
        <taxon>Eimeriorina</taxon>
        <taxon>Cryptosporidiidae</taxon>
        <taxon>Cryptosporidium</taxon>
    </lineage>
</organism>
<evidence type="ECO:0000256" key="1">
    <source>
        <dbReference type="SAM" id="MobiDB-lite"/>
    </source>
</evidence>
<dbReference type="VEuPathDB" id="CryptoDB:cubi_01358"/>
<dbReference type="EMBL" id="LRBP01000025">
    <property type="protein sequence ID" value="OII72025.1"/>
    <property type="molecule type" value="Genomic_DNA"/>
</dbReference>
<name>A0A1J4MCR8_9CRYT</name>
<dbReference type="InterPro" id="IPR040458">
    <property type="entry name" value="Vid27"/>
</dbReference>
<dbReference type="InterPro" id="IPR036322">
    <property type="entry name" value="WD40_repeat_dom_sf"/>
</dbReference>
<dbReference type="RefSeq" id="XP_028873597.1">
    <property type="nucleotide sequence ID" value="XM_029018370.1"/>
</dbReference>
<feature type="compositionally biased region" description="Acidic residues" evidence="1">
    <location>
        <begin position="316"/>
        <end position="329"/>
    </location>
</feature>
<dbReference type="InterPro" id="IPR013863">
    <property type="entry name" value="VID27_C"/>
</dbReference>
<evidence type="ECO:0000259" key="2">
    <source>
        <dbReference type="Pfam" id="PF08553"/>
    </source>
</evidence>
<dbReference type="Gene3D" id="2.130.10.10">
    <property type="entry name" value="YVTN repeat-like/Quinoprotein amine dehydrogenase"/>
    <property type="match status" value="1"/>
</dbReference>
<dbReference type="InterPro" id="IPR015943">
    <property type="entry name" value="WD40/YVTN_repeat-like_dom_sf"/>
</dbReference>
<dbReference type="GeneID" id="39978149"/>
<dbReference type="GO" id="GO:0005634">
    <property type="term" value="C:nucleus"/>
    <property type="evidence" value="ECO:0007669"/>
    <property type="project" value="TreeGrafter"/>
</dbReference>
<evidence type="ECO:0000313" key="3">
    <source>
        <dbReference type="EMBL" id="OII72025.1"/>
    </source>
</evidence>
<feature type="domain" description="Vacuolar import/degradation Vid27 C-terminal" evidence="2">
    <location>
        <begin position="369"/>
        <end position="700"/>
    </location>
</feature>
<keyword evidence="4" id="KW-1185">Reference proteome</keyword>
<dbReference type="AlphaFoldDB" id="A0A1J4MCR8"/>
<accession>A0A1J4MCR8</accession>
<feature type="region of interest" description="Disordered" evidence="1">
    <location>
        <begin position="316"/>
        <end position="336"/>
    </location>
</feature>
<dbReference type="Proteomes" id="UP000186176">
    <property type="component" value="Unassembled WGS sequence"/>
</dbReference>
<protein>
    <recommendedName>
        <fullName evidence="2">Vacuolar import/degradation Vid27 C-terminal domain-containing protein</fullName>
    </recommendedName>
</protein>
<evidence type="ECO:0000313" key="4">
    <source>
        <dbReference type="Proteomes" id="UP000186176"/>
    </source>
</evidence>
<dbReference type="SUPFAM" id="SSF50978">
    <property type="entry name" value="WD40 repeat-like"/>
    <property type="match status" value="1"/>
</dbReference>
<dbReference type="OrthoDB" id="10251113at2759"/>
<dbReference type="GO" id="GO:0005737">
    <property type="term" value="C:cytoplasm"/>
    <property type="evidence" value="ECO:0007669"/>
    <property type="project" value="TreeGrafter"/>
</dbReference>
<reference evidence="3 4" key="1">
    <citation type="submission" date="2016-10" db="EMBL/GenBank/DDBJ databases">
        <title>Reductive evolution of mitochondrial metabolism and differential evolution of invasion-related proteins in Cryptosporidium.</title>
        <authorList>
            <person name="Liu S."/>
            <person name="Roellig D.M."/>
            <person name="Guo Y."/>
            <person name="Li N."/>
            <person name="Frace M.A."/>
            <person name="Tang K."/>
            <person name="Zhang L."/>
            <person name="Feng Y."/>
            <person name="Xiao L."/>
        </authorList>
    </citation>
    <scope>NUCLEOTIDE SEQUENCE [LARGE SCALE GENOMIC DNA]</scope>
    <source>
        <strain evidence="3">39726</strain>
    </source>
</reference>
<proteinExistence type="predicted"/>
<dbReference type="Pfam" id="PF08553">
    <property type="entry name" value="VID27"/>
    <property type="match status" value="1"/>
</dbReference>
<gene>
    <name evidence="3" type="ORF">cubi_01358</name>
</gene>
<comment type="caution">
    <text evidence="3">The sequence shown here is derived from an EMBL/GenBank/DDBJ whole genome shotgun (WGS) entry which is preliminary data.</text>
</comment>